<sequence length="772" mass="81618">MLASSTLAIGTAALLGALTLLDALLLQAPPWPNHAAVAIYGGRTASDPMRAASPKLYDILGQPPGVLSRGMASMPETVNVRLGGHEGLLRAQRVTPGFLPTLGVIPTLGGMQSASIGSGDVLVSDALWRAWMADTNDVVGRLVTVDGQRMRVRGVLPADYRFFAHVDLLLPLPSANDADTDENLTAVARLAPGYDAETFSVQVARAVEDAADDLKLQRVDLPWYGATAIDDLVARAARTRLWAFTICGLLVLVVAAVTLAQLMLTRALDRSHETALMMVFGAGRWQGWSTNLAEASIIGLIASMIGLPLGMALVGIYKPFIPSEWLNSALPLSPRWHVLLLTSVVTLLAAWVANLAGALNVYRALLLRERNAMIGFGGTVRWRRVRAMMLVTQVALATCLLALGVAATERSWRLTHAPMGFDSDNAMVVELHPPVADYPARAELVNLLYDLRASVSASQGVDHVGWSTQLPVGQGLAMPFRRPDGQYAYVRYVLLTAGAAQALGMHKVAGRWLDEDDSADTLRVALVNEAYLHRIDAVGIGGAVRQGGSSAPPARIVGVVEDTYAVAGQAAEPTVFLAFSQVDAPSLARVRALAPLYAIVRGSEASAAVHDVLTRWAHVIAPSLAVAPARSLDEAARLATVASRRDALLFATLSLLAVGLAAVGHYSVQSVEVATGRSAIALQGALGATPTQLLFQVVRRGGWIGLIGTLLGLSAVLVVQQSWYAESHGSDAVGPAAIMAVVVVMLAVTLSSVLAPARRAAAVEPWWVLRSS</sequence>
<feature type="domain" description="MacB-like periplasmic core" evidence="9">
    <location>
        <begin position="2"/>
        <end position="204"/>
    </location>
</feature>
<feature type="transmembrane region" description="Helical" evidence="7">
    <location>
        <begin position="387"/>
        <end position="407"/>
    </location>
</feature>
<evidence type="ECO:0000259" key="9">
    <source>
        <dbReference type="Pfam" id="PF12704"/>
    </source>
</evidence>
<feature type="domain" description="ABC3 transporter permease C-terminal" evidence="8">
    <location>
        <begin position="248"/>
        <end position="360"/>
    </location>
</feature>
<dbReference type="PANTHER" id="PTHR30572">
    <property type="entry name" value="MEMBRANE COMPONENT OF TRANSPORTER-RELATED"/>
    <property type="match status" value="1"/>
</dbReference>
<reference evidence="10" key="1">
    <citation type="submission" date="2020-10" db="EMBL/GenBank/DDBJ databases">
        <title>Whole-genome sequence of Luteibacter sp. EIF3.</title>
        <authorList>
            <person name="Friedrich I."/>
            <person name="Hertel R."/>
            <person name="Daniel R."/>
        </authorList>
    </citation>
    <scope>NUCLEOTIDE SEQUENCE</scope>
    <source>
        <strain evidence="10">EIF3</strain>
    </source>
</reference>
<feature type="transmembrane region" description="Helical" evidence="7">
    <location>
        <begin position="241"/>
        <end position="264"/>
    </location>
</feature>
<name>A0ABY4T0K0_9GAMM</name>
<accession>A0ABY4T0K0</accession>
<feature type="domain" description="ABC3 transporter permease C-terminal" evidence="8">
    <location>
        <begin position="652"/>
        <end position="765"/>
    </location>
</feature>
<comment type="subcellular location">
    <subcellularLocation>
        <location evidence="1">Cell membrane</location>
        <topology evidence="1">Multi-pass membrane protein</topology>
    </subcellularLocation>
</comment>
<feature type="transmembrane region" description="Helical" evidence="7">
    <location>
        <begin position="736"/>
        <end position="755"/>
    </location>
</feature>
<dbReference type="Pfam" id="PF12704">
    <property type="entry name" value="MacB_PCD"/>
    <property type="match status" value="1"/>
</dbReference>
<feature type="transmembrane region" description="Helical" evidence="7">
    <location>
        <begin position="647"/>
        <end position="668"/>
    </location>
</feature>
<evidence type="ECO:0000256" key="1">
    <source>
        <dbReference type="ARBA" id="ARBA00004651"/>
    </source>
</evidence>
<dbReference type="EMBL" id="CP063231">
    <property type="protein sequence ID" value="URL58484.1"/>
    <property type="molecule type" value="Genomic_DNA"/>
</dbReference>
<organism evidence="10 11">
    <name type="scientific">Luteibacter flocculans</name>
    <dbReference type="NCBI Taxonomy" id="2780091"/>
    <lineage>
        <taxon>Bacteria</taxon>
        <taxon>Pseudomonadati</taxon>
        <taxon>Pseudomonadota</taxon>
        <taxon>Gammaproteobacteria</taxon>
        <taxon>Lysobacterales</taxon>
        <taxon>Rhodanobacteraceae</taxon>
        <taxon>Luteibacter</taxon>
    </lineage>
</organism>
<evidence type="ECO:0000256" key="5">
    <source>
        <dbReference type="ARBA" id="ARBA00023136"/>
    </source>
</evidence>
<keyword evidence="11" id="KW-1185">Reference proteome</keyword>
<evidence type="ECO:0000256" key="2">
    <source>
        <dbReference type="ARBA" id="ARBA00022475"/>
    </source>
</evidence>
<keyword evidence="4 7" id="KW-1133">Transmembrane helix</keyword>
<evidence type="ECO:0000256" key="6">
    <source>
        <dbReference type="ARBA" id="ARBA00038076"/>
    </source>
</evidence>
<feature type="transmembrane region" description="Helical" evidence="7">
    <location>
        <begin position="297"/>
        <end position="317"/>
    </location>
</feature>
<evidence type="ECO:0000313" key="10">
    <source>
        <dbReference type="EMBL" id="URL58484.1"/>
    </source>
</evidence>
<feature type="transmembrane region" description="Helical" evidence="7">
    <location>
        <begin position="702"/>
        <end position="724"/>
    </location>
</feature>
<dbReference type="Pfam" id="PF02687">
    <property type="entry name" value="FtsX"/>
    <property type="match status" value="2"/>
</dbReference>
<comment type="similarity">
    <text evidence="6">Belongs to the ABC-4 integral membrane protein family.</text>
</comment>
<keyword evidence="5 7" id="KW-0472">Membrane</keyword>
<dbReference type="PANTHER" id="PTHR30572:SF4">
    <property type="entry name" value="ABC TRANSPORTER PERMEASE YTRF"/>
    <property type="match status" value="1"/>
</dbReference>
<evidence type="ECO:0000313" key="11">
    <source>
        <dbReference type="Proteomes" id="UP001056681"/>
    </source>
</evidence>
<gene>
    <name evidence="10" type="ORF">IM816_18185</name>
</gene>
<dbReference type="Proteomes" id="UP001056681">
    <property type="component" value="Chromosome"/>
</dbReference>
<dbReference type="InterPro" id="IPR050250">
    <property type="entry name" value="Macrolide_Exporter_MacB"/>
</dbReference>
<keyword evidence="2" id="KW-1003">Cell membrane</keyword>
<evidence type="ECO:0000256" key="4">
    <source>
        <dbReference type="ARBA" id="ARBA00022989"/>
    </source>
</evidence>
<dbReference type="InterPro" id="IPR025857">
    <property type="entry name" value="MacB_PCD"/>
</dbReference>
<keyword evidence="3 7" id="KW-0812">Transmembrane</keyword>
<proteinExistence type="inferred from homology"/>
<evidence type="ECO:0000259" key="8">
    <source>
        <dbReference type="Pfam" id="PF02687"/>
    </source>
</evidence>
<dbReference type="RefSeq" id="WP_250339191.1">
    <property type="nucleotide sequence ID" value="NZ_CP063231.1"/>
</dbReference>
<dbReference type="InterPro" id="IPR003838">
    <property type="entry name" value="ABC3_permease_C"/>
</dbReference>
<evidence type="ECO:0000256" key="3">
    <source>
        <dbReference type="ARBA" id="ARBA00022692"/>
    </source>
</evidence>
<protein>
    <submittedName>
        <fullName evidence="10">ABC transporter permease</fullName>
    </submittedName>
</protein>
<feature type="transmembrane region" description="Helical" evidence="7">
    <location>
        <begin position="674"/>
        <end position="695"/>
    </location>
</feature>
<evidence type="ECO:0000256" key="7">
    <source>
        <dbReference type="SAM" id="Phobius"/>
    </source>
</evidence>
<feature type="transmembrane region" description="Helical" evidence="7">
    <location>
        <begin position="337"/>
        <end position="366"/>
    </location>
</feature>